<reference evidence="9 10" key="1">
    <citation type="submission" date="2018-04" db="EMBL/GenBank/DDBJ databases">
        <authorList>
            <person name="Zhang X."/>
            <person name="Yuan J."/>
            <person name="Li F."/>
            <person name="Xiang J."/>
        </authorList>
    </citation>
    <scope>NUCLEOTIDE SEQUENCE [LARGE SCALE GENOMIC DNA]</scope>
    <source>
        <tissue evidence="9">Muscle</tissue>
    </source>
</reference>
<dbReference type="Gene3D" id="6.10.140.1200">
    <property type="match status" value="1"/>
</dbReference>
<dbReference type="Pfam" id="PF03909">
    <property type="entry name" value="BSD"/>
    <property type="match status" value="1"/>
</dbReference>
<dbReference type="CDD" id="cd13229">
    <property type="entry name" value="PH_TFIIH"/>
    <property type="match status" value="1"/>
</dbReference>
<gene>
    <name evidence="9" type="ORF">C7M84_018025</name>
</gene>
<feature type="region of interest" description="Disordered" evidence="7">
    <location>
        <begin position="619"/>
        <end position="638"/>
    </location>
</feature>
<dbReference type="PROSITE" id="PS50858">
    <property type="entry name" value="BSD"/>
    <property type="match status" value="2"/>
</dbReference>
<sequence>MSLGPNFCRQQLRPGGCILIRNVCRNLRRLDINVPQEEADHGPPPRQIPPVAVSYTPTFRRDPPCQQKQLALETIAKVTSSIPTSHIIYVDVTAIGYELSTHFIWIPSYVGVTANDLVDRLAIAACRLTLPAADTLPATLSLCKQRVHASAHRPTIQHRNDERPVSVSIQQYDHFTSIPYKYQRRGLLVRRHNLVATRLRLGYGPIWQVGESEDVPLYSLCKLCDAHNANHLQHYSQKISPEGKPKVQLQIVLHDISSHTFQFCNPEGRDKQVVERNLVKERLSQLMNQNKRQPPDELMQKKRMLDENEQLQQLYRALVPTSIISVDEFWKEIASQYKQTMGPQQDVGVSGAFLADIKPQTDGNNGKVQYNLTPEIMASVFKTYPTVKKKHSDYVPHRMTESEFWTRFFQSHYYSVHTTSRSENVFSECAKSDDKEWNRDVNSIQNDPLYDLNDIYDGERVHSVEGDLKVAGPKAGSNIIHATMIKRFNQHSLNILKAQNYSEKEKIMDEIAAKNPNGIPNGEANQEPDLHLHKSKKVRIEEKLSYDDLENKANTEITSLTIHQKDRYLTGPTEDTTTHGLPPRQVSALQDQLRIAVDNWNPNLHVSQDPESAYKALQSFSEQSRKSRSSGGIHGDQLPRNLHKELTQVYSSAGELLRHFWSCFPPRTPQLQEKLHKMHETLCRYHAVTIRPFHEMAVNDYNCNSTILDHLIGMFNIANTKFENWKARNTR</sequence>
<evidence type="ECO:0000256" key="2">
    <source>
        <dbReference type="ARBA" id="ARBA00009448"/>
    </source>
</evidence>
<dbReference type="AlphaFoldDB" id="A0A423SIS4"/>
<dbReference type="SUPFAM" id="SSF50729">
    <property type="entry name" value="PH domain-like"/>
    <property type="match status" value="1"/>
</dbReference>
<dbReference type="InterPro" id="IPR013876">
    <property type="entry name" value="TFIIH_BTF_p62_N"/>
</dbReference>
<keyword evidence="6" id="KW-0539">Nucleus</keyword>
<organism evidence="9 10">
    <name type="scientific">Penaeus vannamei</name>
    <name type="common">Whiteleg shrimp</name>
    <name type="synonym">Litopenaeus vannamei</name>
    <dbReference type="NCBI Taxonomy" id="6689"/>
    <lineage>
        <taxon>Eukaryota</taxon>
        <taxon>Metazoa</taxon>
        <taxon>Ecdysozoa</taxon>
        <taxon>Arthropoda</taxon>
        <taxon>Crustacea</taxon>
        <taxon>Multicrustacea</taxon>
        <taxon>Malacostraca</taxon>
        <taxon>Eumalacostraca</taxon>
        <taxon>Eucarida</taxon>
        <taxon>Decapoda</taxon>
        <taxon>Dendrobranchiata</taxon>
        <taxon>Penaeoidea</taxon>
        <taxon>Penaeidae</taxon>
        <taxon>Penaeus</taxon>
    </lineage>
</organism>
<evidence type="ECO:0000256" key="6">
    <source>
        <dbReference type="ARBA" id="ARBA00023242"/>
    </source>
</evidence>
<dbReference type="GO" id="GO:0006289">
    <property type="term" value="P:nucleotide-excision repair"/>
    <property type="evidence" value="ECO:0007669"/>
    <property type="project" value="InterPro"/>
</dbReference>
<dbReference type="GO" id="GO:0000439">
    <property type="term" value="C:transcription factor TFIIH core complex"/>
    <property type="evidence" value="ECO:0007669"/>
    <property type="project" value="InterPro"/>
</dbReference>
<comment type="subcellular location">
    <subcellularLocation>
        <location evidence="1">Nucleus</location>
    </subcellularLocation>
</comment>
<evidence type="ECO:0000256" key="7">
    <source>
        <dbReference type="SAM" id="MobiDB-lite"/>
    </source>
</evidence>
<comment type="similarity">
    <text evidence="2">Belongs to the TFB1 family.</text>
</comment>
<evidence type="ECO:0000259" key="8">
    <source>
        <dbReference type="PROSITE" id="PS50858"/>
    </source>
</evidence>
<dbReference type="STRING" id="6689.A0A423SIS4"/>
<evidence type="ECO:0000256" key="5">
    <source>
        <dbReference type="ARBA" id="ARBA00023163"/>
    </source>
</evidence>
<evidence type="ECO:0000256" key="4">
    <source>
        <dbReference type="ARBA" id="ARBA00023015"/>
    </source>
</evidence>
<evidence type="ECO:0000256" key="3">
    <source>
        <dbReference type="ARBA" id="ARBA00022737"/>
    </source>
</evidence>
<keyword evidence="3" id="KW-0677">Repeat</keyword>
<keyword evidence="5" id="KW-0804">Transcription</keyword>
<dbReference type="InterPro" id="IPR011993">
    <property type="entry name" value="PH-like_dom_sf"/>
</dbReference>
<dbReference type="GO" id="GO:0006351">
    <property type="term" value="P:DNA-templated transcription"/>
    <property type="evidence" value="ECO:0007669"/>
    <property type="project" value="InterPro"/>
</dbReference>
<proteinExistence type="inferred from homology"/>
<dbReference type="Proteomes" id="UP000283509">
    <property type="component" value="Unassembled WGS sequence"/>
</dbReference>
<dbReference type="PANTHER" id="PTHR12856">
    <property type="entry name" value="TRANSCRIPTION INITIATION FACTOR IIH-RELATED"/>
    <property type="match status" value="1"/>
</dbReference>
<keyword evidence="4" id="KW-0805">Transcription regulation</keyword>
<feature type="domain" description="BSD" evidence="8">
    <location>
        <begin position="364"/>
        <end position="416"/>
    </location>
</feature>
<dbReference type="Gene3D" id="2.30.29.30">
    <property type="entry name" value="Pleckstrin-homology domain (PH domain)/Phosphotyrosine-binding domain (PTB)"/>
    <property type="match status" value="1"/>
</dbReference>
<evidence type="ECO:0000256" key="1">
    <source>
        <dbReference type="ARBA" id="ARBA00004123"/>
    </source>
</evidence>
<dbReference type="Pfam" id="PF08567">
    <property type="entry name" value="PH_TFIIH"/>
    <property type="match status" value="1"/>
</dbReference>
<evidence type="ECO:0000313" key="9">
    <source>
        <dbReference type="EMBL" id="ROT64054.1"/>
    </source>
</evidence>
<dbReference type="EMBL" id="QCYY01003333">
    <property type="protein sequence ID" value="ROT64054.1"/>
    <property type="molecule type" value="Genomic_DNA"/>
</dbReference>
<dbReference type="InterPro" id="IPR005607">
    <property type="entry name" value="BSD_dom"/>
</dbReference>
<evidence type="ECO:0000313" key="10">
    <source>
        <dbReference type="Proteomes" id="UP000283509"/>
    </source>
</evidence>
<dbReference type="InterPro" id="IPR035925">
    <property type="entry name" value="BSD_dom_sf"/>
</dbReference>
<dbReference type="SMART" id="SM00751">
    <property type="entry name" value="BSD"/>
    <property type="match status" value="1"/>
</dbReference>
<keyword evidence="10" id="KW-1185">Reference proteome</keyword>
<dbReference type="InterPro" id="IPR027079">
    <property type="entry name" value="Tfb1/GTF2H1"/>
</dbReference>
<comment type="caution">
    <text evidence="9">The sequence shown here is derived from an EMBL/GenBank/DDBJ whole genome shotgun (WGS) entry which is preliminary data.</text>
</comment>
<reference evidence="9 10" key="2">
    <citation type="submission" date="2019-01" db="EMBL/GenBank/DDBJ databases">
        <title>The decoding of complex shrimp genome reveals the adaptation for benthos swimmer, frequently molting mechanism and breeding impact on genome.</title>
        <authorList>
            <person name="Sun Y."/>
            <person name="Gao Y."/>
            <person name="Yu Y."/>
        </authorList>
    </citation>
    <scope>NUCLEOTIDE SEQUENCE [LARGE SCALE GENOMIC DNA]</scope>
    <source>
        <tissue evidence="9">Muscle</tissue>
    </source>
</reference>
<accession>A0A423SIS4</accession>
<name>A0A423SIS4_PENVA</name>
<dbReference type="Gene3D" id="1.10.3970.10">
    <property type="entry name" value="BSD domain"/>
    <property type="match status" value="1"/>
</dbReference>
<feature type="domain" description="BSD" evidence="8">
    <location>
        <begin position="286"/>
        <end position="331"/>
    </location>
</feature>
<protein>
    <submittedName>
        <fullName evidence="9">Putative general transcription factor IIH subunit 1</fullName>
    </submittedName>
</protein>
<dbReference type="OrthoDB" id="360521at2759"/>
<dbReference type="SUPFAM" id="SSF140383">
    <property type="entry name" value="BSD domain-like"/>
    <property type="match status" value="2"/>
</dbReference>